<dbReference type="OrthoDB" id="6176150at2759"/>
<dbReference type="RefSeq" id="XP_055865128.1">
    <property type="nucleotide sequence ID" value="XM_056009153.1"/>
</dbReference>
<evidence type="ECO:0000313" key="2">
    <source>
        <dbReference type="RefSeq" id="XP_055865123.1"/>
    </source>
</evidence>
<dbReference type="RefSeq" id="XP_055865126.1">
    <property type="nucleotide sequence ID" value="XM_056009151.1"/>
</dbReference>
<dbReference type="RefSeq" id="XP_055865124.1">
    <property type="nucleotide sequence ID" value="XM_056009149.1"/>
</dbReference>
<dbReference type="Proteomes" id="UP001165740">
    <property type="component" value="Chromosome 13"/>
</dbReference>
<dbReference type="GeneID" id="129922534"/>
<dbReference type="RefSeq" id="XP_055865123.1">
    <property type="nucleotide sequence ID" value="XM_056009148.1"/>
</dbReference>
<protein>
    <submittedName>
        <fullName evidence="2 3">Uncharacterized protein LOC129922534</fullName>
    </submittedName>
</protein>
<keyword evidence="1" id="KW-1185">Reference proteome</keyword>
<gene>
    <name evidence="2 3 4 5 6" type="primary">LOC129922534</name>
</gene>
<sequence length="418" mass="46888">MTMSTWRFSQAAILATVCVFFISGLSVGSTVASDGISLTLSTPKDGSDHCGYLTCNHSSKADVTFFNELRIYNIANNGSTIASLSQGKHYVSAEGGFDLKRKYLRNSQASLQLSITKPENCLFGLYLCVVDFIDEHGAKQTNTAVAGAEDGGSVSCSNDRVVLKSEKSILDSLARVEQTILKDDKLLQEKMDRSQNVTTNLIETKMEEINTKYGHFSQVFEELNLLEDRTKEWTLAFRGTPFIDKAVYEAYIDGTGIPFDVEIGCKVITSSLPCYNHYRNSSILDHWKNIKEVKLVIYQNNVQVHYIIFNGQGSNYLNWFSQRRVLSSSWTDIKWKTTNYFSIEGLASHGRRFYINHVFPGGCHLDIGWFSAFDSSPNRCPYHTSASYPLMKFAKGSEADVWQGPNFGVADFFAIFVK</sequence>
<reference evidence="2 3" key="1">
    <citation type="submission" date="2025-04" db="UniProtKB">
        <authorList>
            <consortium name="RefSeq"/>
        </authorList>
    </citation>
    <scope>IDENTIFICATION</scope>
</reference>
<evidence type="ECO:0000313" key="5">
    <source>
        <dbReference type="RefSeq" id="XP_055865126.1"/>
    </source>
</evidence>
<dbReference type="RefSeq" id="XP_055865125.1">
    <property type="nucleotide sequence ID" value="XM_056009150.1"/>
</dbReference>
<accession>A0A9W2YQS9</accession>
<evidence type="ECO:0000313" key="3">
    <source>
        <dbReference type="RefSeq" id="XP_055865124.1"/>
    </source>
</evidence>
<dbReference type="AlphaFoldDB" id="A0A9W2YQS9"/>
<proteinExistence type="predicted"/>
<name>A0A9W2YQS9_BIOGL</name>
<organism evidence="1 5">
    <name type="scientific">Biomphalaria glabrata</name>
    <name type="common">Bloodfluke planorb</name>
    <name type="synonym">Freshwater snail</name>
    <dbReference type="NCBI Taxonomy" id="6526"/>
    <lineage>
        <taxon>Eukaryota</taxon>
        <taxon>Metazoa</taxon>
        <taxon>Spiralia</taxon>
        <taxon>Lophotrochozoa</taxon>
        <taxon>Mollusca</taxon>
        <taxon>Gastropoda</taxon>
        <taxon>Heterobranchia</taxon>
        <taxon>Euthyneura</taxon>
        <taxon>Panpulmonata</taxon>
        <taxon>Hygrophila</taxon>
        <taxon>Lymnaeoidea</taxon>
        <taxon>Planorbidae</taxon>
        <taxon>Biomphalaria</taxon>
    </lineage>
</organism>
<evidence type="ECO:0000313" key="4">
    <source>
        <dbReference type="RefSeq" id="XP_055865125.1"/>
    </source>
</evidence>
<evidence type="ECO:0000313" key="1">
    <source>
        <dbReference type="Proteomes" id="UP001165740"/>
    </source>
</evidence>
<evidence type="ECO:0000313" key="6">
    <source>
        <dbReference type="RefSeq" id="XP_055865128.1"/>
    </source>
</evidence>